<reference evidence="5" key="1">
    <citation type="journal article" date="2019" name="Int. J. Syst. Evol. Microbiol.">
        <title>The Global Catalogue of Microorganisms (GCM) 10K type strain sequencing project: providing services to taxonomists for standard genome sequencing and annotation.</title>
        <authorList>
            <consortium name="The Broad Institute Genomics Platform"/>
            <consortium name="The Broad Institute Genome Sequencing Center for Infectious Disease"/>
            <person name="Wu L."/>
            <person name="Ma J."/>
        </authorList>
    </citation>
    <scope>NUCLEOTIDE SEQUENCE [LARGE SCALE GENOMIC DNA]</scope>
    <source>
        <strain evidence="5">KCTC 62102</strain>
    </source>
</reference>
<dbReference type="CDD" id="cd03023">
    <property type="entry name" value="DsbA_Com1_like"/>
    <property type="match status" value="1"/>
</dbReference>
<dbReference type="PANTHER" id="PTHR35272:SF3">
    <property type="entry name" value="THIOL:DISULFIDE INTERCHANGE PROTEIN DSBC"/>
    <property type="match status" value="1"/>
</dbReference>
<feature type="domain" description="Thioredoxin" evidence="3">
    <location>
        <begin position="57"/>
        <end position="246"/>
    </location>
</feature>
<gene>
    <name evidence="4" type="ORF">ACFOD6_15200</name>
</gene>
<dbReference type="InterPro" id="IPR012336">
    <property type="entry name" value="Thioredoxin-like_fold"/>
</dbReference>
<accession>A0ABV7DW82</accession>
<dbReference type="PROSITE" id="PS51352">
    <property type="entry name" value="THIOREDOXIN_2"/>
    <property type="match status" value="1"/>
</dbReference>
<organism evidence="4 5">
    <name type="scientific">Tabrizicola soli</name>
    <dbReference type="NCBI Taxonomy" id="2185115"/>
    <lineage>
        <taxon>Bacteria</taxon>
        <taxon>Pseudomonadati</taxon>
        <taxon>Pseudomonadota</taxon>
        <taxon>Alphaproteobacteria</taxon>
        <taxon>Rhodobacterales</taxon>
        <taxon>Paracoccaceae</taxon>
        <taxon>Tabrizicola</taxon>
    </lineage>
</organism>
<feature type="signal peptide" evidence="2">
    <location>
        <begin position="1"/>
        <end position="23"/>
    </location>
</feature>
<dbReference type="Gene3D" id="3.40.30.10">
    <property type="entry name" value="Glutaredoxin"/>
    <property type="match status" value="1"/>
</dbReference>
<comment type="function">
    <text evidence="1">May be required for disulfide bond formation in some proteins.</text>
</comment>
<proteinExistence type="predicted"/>
<dbReference type="InterPro" id="IPR041205">
    <property type="entry name" value="ScsC_N"/>
</dbReference>
<dbReference type="RefSeq" id="WP_242070004.1">
    <property type="nucleotide sequence ID" value="NZ_JAEACP010000001.1"/>
</dbReference>
<dbReference type="InterPro" id="IPR036249">
    <property type="entry name" value="Thioredoxin-like_sf"/>
</dbReference>
<dbReference type="EMBL" id="JBHRSM010000025">
    <property type="protein sequence ID" value="MFC3087393.1"/>
    <property type="molecule type" value="Genomic_DNA"/>
</dbReference>
<sequence>MPPMRRLAATALLTTGLALPAQAEMTPEERAAFREEVRAYLLENPEVLVEAMDVLQSRENEAAANRDLQMLADNKAAIFESADDWVGGNPEGDVVLVEFMDYRCGYCRKAYSEVEELVKSDGNIRFVVKEFPILGEASLMSSQFAIAVRQLHGDAAYKSVHDALIELRGEPTVETLTRLAQDLGHEPQPILDRMNAPEVMSVIQANHALADTMEISGTPTFVLKSMMLRGYVPLDSMRQIVAEVRAEG</sequence>
<keyword evidence="2" id="KW-0732">Signal</keyword>
<dbReference type="SUPFAM" id="SSF52833">
    <property type="entry name" value="Thioredoxin-like"/>
    <property type="match status" value="1"/>
</dbReference>
<name>A0ABV7DW82_9RHOB</name>
<evidence type="ECO:0000259" key="3">
    <source>
        <dbReference type="PROSITE" id="PS51352"/>
    </source>
</evidence>
<evidence type="ECO:0000313" key="5">
    <source>
        <dbReference type="Proteomes" id="UP001595445"/>
    </source>
</evidence>
<dbReference type="Pfam" id="PF18312">
    <property type="entry name" value="ScsC_N"/>
    <property type="match status" value="1"/>
</dbReference>
<evidence type="ECO:0000256" key="2">
    <source>
        <dbReference type="SAM" id="SignalP"/>
    </source>
</evidence>
<comment type="caution">
    <text evidence="4">The sequence shown here is derived from an EMBL/GenBank/DDBJ whole genome shotgun (WGS) entry which is preliminary data.</text>
</comment>
<dbReference type="PANTHER" id="PTHR35272">
    <property type="entry name" value="THIOL:DISULFIDE INTERCHANGE PROTEIN DSBC-RELATED"/>
    <property type="match status" value="1"/>
</dbReference>
<evidence type="ECO:0000256" key="1">
    <source>
        <dbReference type="ARBA" id="ARBA00003565"/>
    </source>
</evidence>
<dbReference type="Proteomes" id="UP001595445">
    <property type="component" value="Unassembled WGS sequence"/>
</dbReference>
<dbReference type="Pfam" id="PF13462">
    <property type="entry name" value="Thioredoxin_4"/>
    <property type="match status" value="1"/>
</dbReference>
<dbReference type="InterPro" id="IPR051470">
    <property type="entry name" value="Thiol:disulfide_interchange"/>
</dbReference>
<keyword evidence="5" id="KW-1185">Reference proteome</keyword>
<evidence type="ECO:0000313" key="4">
    <source>
        <dbReference type="EMBL" id="MFC3087393.1"/>
    </source>
</evidence>
<protein>
    <submittedName>
        <fullName evidence="4">DsbA family protein</fullName>
    </submittedName>
</protein>
<dbReference type="InterPro" id="IPR013766">
    <property type="entry name" value="Thioredoxin_domain"/>
</dbReference>
<feature type="chain" id="PRO_5047341788" evidence="2">
    <location>
        <begin position="24"/>
        <end position="248"/>
    </location>
</feature>